<evidence type="ECO:0000313" key="3">
    <source>
        <dbReference type="Proteomes" id="UP000324800"/>
    </source>
</evidence>
<feature type="compositionally biased region" description="Polar residues" evidence="1">
    <location>
        <begin position="11"/>
        <end position="25"/>
    </location>
</feature>
<name>A0A5J4QRY0_9EUKA</name>
<accession>A0A5J4QRY0</accession>
<reference evidence="2 3" key="1">
    <citation type="submission" date="2019-03" db="EMBL/GenBank/DDBJ databases">
        <title>Single cell metagenomics reveals metabolic interactions within the superorganism composed of flagellate Streblomastix strix and complex community of Bacteroidetes bacteria on its surface.</title>
        <authorList>
            <person name="Treitli S.C."/>
            <person name="Kolisko M."/>
            <person name="Husnik F."/>
            <person name="Keeling P."/>
            <person name="Hampl V."/>
        </authorList>
    </citation>
    <scope>NUCLEOTIDE SEQUENCE [LARGE SCALE GENOMIC DNA]</scope>
    <source>
        <strain evidence="2">ST1C</strain>
    </source>
</reference>
<dbReference type="Proteomes" id="UP000324800">
    <property type="component" value="Unassembled WGS sequence"/>
</dbReference>
<protein>
    <submittedName>
        <fullName evidence="2">Uncharacterized protein</fullName>
    </submittedName>
</protein>
<dbReference type="AlphaFoldDB" id="A0A5J4QRY0"/>
<feature type="non-terminal residue" evidence="2">
    <location>
        <position position="1"/>
    </location>
</feature>
<proteinExistence type="predicted"/>
<evidence type="ECO:0000313" key="2">
    <source>
        <dbReference type="EMBL" id="KAA6323640.1"/>
    </source>
</evidence>
<evidence type="ECO:0000256" key="1">
    <source>
        <dbReference type="SAM" id="MobiDB-lite"/>
    </source>
</evidence>
<gene>
    <name evidence="2" type="ORF">EZS28_054290</name>
</gene>
<sequence>KPNERRADGPQATNIKTKGTITQGDVKQKNQGNIVAIQFVSAASKESIRPVFTLDYEDKFNFSTLRQIIPAKDDLKLDEK</sequence>
<dbReference type="EMBL" id="SNRW01044592">
    <property type="protein sequence ID" value="KAA6323640.1"/>
    <property type="molecule type" value="Genomic_DNA"/>
</dbReference>
<comment type="caution">
    <text evidence="2">The sequence shown here is derived from an EMBL/GenBank/DDBJ whole genome shotgun (WGS) entry which is preliminary data.</text>
</comment>
<feature type="region of interest" description="Disordered" evidence="1">
    <location>
        <begin position="1"/>
        <end position="25"/>
    </location>
</feature>
<organism evidence="2 3">
    <name type="scientific">Streblomastix strix</name>
    <dbReference type="NCBI Taxonomy" id="222440"/>
    <lineage>
        <taxon>Eukaryota</taxon>
        <taxon>Metamonada</taxon>
        <taxon>Preaxostyla</taxon>
        <taxon>Oxymonadida</taxon>
        <taxon>Streblomastigidae</taxon>
        <taxon>Streblomastix</taxon>
    </lineage>
</organism>